<dbReference type="PANTHER" id="PTHR43140:SF1">
    <property type="entry name" value="TYPE I RESTRICTION ENZYME ECOKI SPECIFICITY SUBUNIT"/>
    <property type="match status" value="1"/>
</dbReference>
<sequence>MNNYEAYKKTDIPWLGKIPSHWEIKRVKRFFYIFKDISYKKNPVVLSLARDKVKIRDIESNKGQLAENYNNYNSVKKGDLLLNPMDLYSGANCNISNYDGVISPAYINLRSNKDISVNFFDYIFKLQYTSLAFQSVGKGVSKYNRWTLSNETLLNYQLPIPPISEQIQIANYLDWKINEIDKLILIEKEQIKELENLKQKYIDKLISSISSEFKPLKSIFEFGKGLSITKENLGENGVRCISYGEIHNKFIFSFSSTNLNLKGLEKTEGITISKFAELKKNDFIFADTSEDLKGCGNFTFLEDDVKRVYAGYHTVVAKPILTFNPRYVAYYLESNKWRKQIRMEVKGIKVYSITQAILKSSRLQLPEIDIQESVSKKIDAFVQYKNALISIMDEKISNLQALKQSLIAEVVTGKIDVRNITIPQYEKVETILETDDIDGLEVQDYGD</sequence>
<dbReference type="EMBL" id="ACDE02000013">
    <property type="protein sequence ID" value="EEO39638.1"/>
    <property type="molecule type" value="Genomic_DNA"/>
</dbReference>
<keyword evidence="4" id="KW-0175">Coiled coil</keyword>
<keyword evidence="2" id="KW-0680">Restriction system</keyword>
<evidence type="ECO:0000313" key="6">
    <source>
        <dbReference type="EMBL" id="EEO39638.1"/>
    </source>
</evidence>
<evidence type="ECO:0000256" key="2">
    <source>
        <dbReference type="ARBA" id="ARBA00022747"/>
    </source>
</evidence>
<dbReference type="PANTHER" id="PTHR43140">
    <property type="entry name" value="TYPE-1 RESTRICTION ENZYME ECOKI SPECIFICITY PROTEIN"/>
    <property type="match status" value="1"/>
</dbReference>
<reference evidence="6 7" key="1">
    <citation type="submission" date="2011-10" db="EMBL/GenBank/DDBJ databases">
        <title>The Genome Sequence of Fusobacterium sp. 4_1_13.</title>
        <authorList>
            <consortium name="The Broad Institute Genome Sequencing Platform"/>
            <person name="Earl A."/>
            <person name="Ward D."/>
            <person name="Feldgarden M."/>
            <person name="Gevers D."/>
            <person name="Strauss J."/>
            <person name="Ambrose C."/>
            <person name="Allen-Vercoe E."/>
            <person name="Young S.K."/>
            <person name="Zeng Q."/>
            <person name="Gargeya S."/>
            <person name="Fitzgerald M."/>
            <person name="Haas B."/>
            <person name="Abouelleil A."/>
            <person name="Alvarado L."/>
            <person name="Arachchi H.M."/>
            <person name="Berlin A."/>
            <person name="Brown A."/>
            <person name="Chapman S.B."/>
            <person name="Chen Z."/>
            <person name="Dunbar C."/>
            <person name="Freedman E."/>
            <person name="Gearin G."/>
            <person name="Goldberg J."/>
            <person name="Griggs A."/>
            <person name="Gujja S."/>
            <person name="Heiman D."/>
            <person name="Howarth C."/>
            <person name="Larson L."/>
            <person name="Lui A."/>
            <person name="MacDonald P.J."/>
            <person name="Montmayeur A."/>
            <person name="Murphy C."/>
            <person name="Neiman D."/>
            <person name="Pearson M."/>
            <person name="Priest M."/>
            <person name="Roberts A."/>
            <person name="Saif S."/>
            <person name="Shea T."/>
            <person name="Shenoy N."/>
            <person name="Sisk P."/>
            <person name="Stolte C."/>
            <person name="Sykes S."/>
            <person name="Wortman J."/>
            <person name="Nusbaum C."/>
            <person name="Birren B."/>
        </authorList>
    </citation>
    <scope>NUCLEOTIDE SEQUENCE [LARGE SCALE GENOMIC DNA]</scope>
    <source>
        <strain evidence="6 7">4_1_13</strain>
    </source>
</reference>
<evidence type="ECO:0000256" key="3">
    <source>
        <dbReference type="ARBA" id="ARBA00023125"/>
    </source>
</evidence>
<name>A0A0M1VSM9_FUSVC</name>
<dbReference type="AlphaFoldDB" id="A0A0M1VSM9"/>
<evidence type="ECO:0000256" key="4">
    <source>
        <dbReference type="SAM" id="Coils"/>
    </source>
</evidence>
<dbReference type="RefSeq" id="WP_008797408.1">
    <property type="nucleotide sequence ID" value="NZ_KQ235735.1"/>
</dbReference>
<protein>
    <recommendedName>
        <fullName evidence="5">Type I restriction modification DNA specificity domain-containing protein</fullName>
    </recommendedName>
</protein>
<evidence type="ECO:0000259" key="5">
    <source>
        <dbReference type="Pfam" id="PF01420"/>
    </source>
</evidence>
<organism evidence="6 7">
    <name type="scientific">Fusobacterium vincentii 4_1_13</name>
    <dbReference type="NCBI Taxonomy" id="469606"/>
    <lineage>
        <taxon>Bacteria</taxon>
        <taxon>Fusobacteriati</taxon>
        <taxon>Fusobacteriota</taxon>
        <taxon>Fusobacteriia</taxon>
        <taxon>Fusobacteriales</taxon>
        <taxon>Fusobacteriaceae</taxon>
        <taxon>Fusobacterium</taxon>
    </lineage>
</organism>
<accession>A0A0M1VSM9</accession>
<dbReference type="Pfam" id="PF01420">
    <property type="entry name" value="Methylase_S"/>
    <property type="match status" value="2"/>
</dbReference>
<dbReference type="GO" id="GO:0009307">
    <property type="term" value="P:DNA restriction-modification system"/>
    <property type="evidence" value="ECO:0007669"/>
    <property type="project" value="UniProtKB-KW"/>
</dbReference>
<dbReference type="HOGENOM" id="CLU_021095_1_1_0"/>
<dbReference type="InterPro" id="IPR044946">
    <property type="entry name" value="Restrct_endonuc_typeI_TRD_sf"/>
</dbReference>
<dbReference type="InterPro" id="IPR000055">
    <property type="entry name" value="Restrct_endonuc_typeI_TRD"/>
</dbReference>
<keyword evidence="3" id="KW-0238">DNA-binding</keyword>
<proteinExistence type="inferred from homology"/>
<feature type="domain" description="Type I restriction modification DNA specificity" evidence="5">
    <location>
        <begin position="19"/>
        <end position="195"/>
    </location>
</feature>
<feature type="coiled-coil region" evidence="4">
    <location>
        <begin position="177"/>
        <end position="204"/>
    </location>
</feature>
<comment type="caution">
    <text evidence="6">The sequence shown here is derived from an EMBL/GenBank/DDBJ whole genome shotgun (WGS) entry which is preliminary data.</text>
</comment>
<feature type="domain" description="Type I restriction modification DNA specificity" evidence="5">
    <location>
        <begin position="212"/>
        <end position="389"/>
    </location>
</feature>
<dbReference type="GO" id="GO:0003677">
    <property type="term" value="F:DNA binding"/>
    <property type="evidence" value="ECO:0007669"/>
    <property type="project" value="UniProtKB-KW"/>
</dbReference>
<dbReference type="Proteomes" id="UP000004925">
    <property type="component" value="Unassembled WGS sequence"/>
</dbReference>
<dbReference type="InterPro" id="IPR051212">
    <property type="entry name" value="Type-I_RE_S_subunit"/>
</dbReference>
<comment type="similarity">
    <text evidence="1">Belongs to the type-I restriction system S methylase family.</text>
</comment>
<evidence type="ECO:0000313" key="7">
    <source>
        <dbReference type="Proteomes" id="UP000004925"/>
    </source>
</evidence>
<dbReference type="eggNOG" id="COG0732">
    <property type="taxonomic scope" value="Bacteria"/>
</dbReference>
<gene>
    <name evidence="6" type="ORF">FSCG_00351</name>
</gene>
<evidence type="ECO:0000256" key="1">
    <source>
        <dbReference type="ARBA" id="ARBA00010923"/>
    </source>
</evidence>
<dbReference type="SUPFAM" id="SSF116734">
    <property type="entry name" value="DNA methylase specificity domain"/>
    <property type="match status" value="2"/>
</dbReference>
<dbReference type="Gene3D" id="3.90.220.20">
    <property type="entry name" value="DNA methylase specificity domains"/>
    <property type="match status" value="2"/>
</dbReference>